<dbReference type="GO" id="GO:0016301">
    <property type="term" value="F:kinase activity"/>
    <property type="evidence" value="ECO:0007669"/>
    <property type="project" value="UniProtKB-KW"/>
</dbReference>
<accession>A0A9D1U3X8</accession>
<evidence type="ECO:0000256" key="2">
    <source>
        <dbReference type="ARBA" id="ARBA00022448"/>
    </source>
</evidence>
<feature type="domain" description="PTS EIIA type-4" evidence="8">
    <location>
        <begin position="4"/>
        <end position="103"/>
    </location>
</feature>
<name>A0A9D1U3X8_9LACO</name>
<evidence type="ECO:0000259" key="8">
    <source>
        <dbReference type="PROSITE" id="PS51096"/>
    </source>
</evidence>
<dbReference type="GO" id="GO:0005737">
    <property type="term" value="C:cytoplasm"/>
    <property type="evidence" value="ECO:0007669"/>
    <property type="project" value="UniProtKB-SubCell"/>
</dbReference>
<dbReference type="EMBL" id="DXGK01000002">
    <property type="protein sequence ID" value="HIW69764.1"/>
    <property type="molecule type" value="Genomic_DNA"/>
</dbReference>
<dbReference type="PANTHER" id="PTHR33799">
    <property type="entry name" value="PTS PERMEASE-RELATED-RELATED"/>
    <property type="match status" value="1"/>
</dbReference>
<dbReference type="AlphaFoldDB" id="A0A9D1U3X8"/>
<protein>
    <submittedName>
        <fullName evidence="9">PTS sugar transporter subunit IIA</fullName>
    </submittedName>
</protein>
<evidence type="ECO:0000256" key="7">
    <source>
        <dbReference type="ARBA" id="ARBA00022777"/>
    </source>
</evidence>
<dbReference type="InterPro" id="IPR051471">
    <property type="entry name" value="Bacterial_PTS_sugar_comp"/>
</dbReference>
<comment type="subcellular location">
    <subcellularLocation>
        <location evidence="1">Cytoplasm</location>
    </subcellularLocation>
</comment>
<dbReference type="InterPro" id="IPR033887">
    <property type="entry name" value="PTS_IIA_man"/>
</dbReference>
<dbReference type="Pfam" id="PF03610">
    <property type="entry name" value="EIIA-man"/>
    <property type="match status" value="1"/>
</dbReference>
<dbReference type="GO" id="GO:0009401">
    <property type="term" value="P:phosphoenolpyruvate-dependent sugar phosphotransferase system"/>
    <property type="evidence" value="ECO:0007669"/>
    <property type="project" value="UniProtKB-KW"/>
</dbReference>
<keyword evidence="2" id="KW-0813">Transport</keyword>
<keyword evidence="5" id="KW-0808">Transferase</keyword>
<feature type="non-terminal residue" evidence="9">
    <location>
        <position position="103"/>
    </location>
</feature>
<dbReference type="InterPro" id="IPR004701">
    <property type="entry name" value="PTS_EIIA_man-typ"/>
</dbReference>
<sequence length="103" mass="11275">MSEKIGVILTSHGDMAKGVLDSATMIFGKQEAVDADIFPDGSRPEDLRKKYEDSIANFGDDAKVLFMCDIWGGTPFNQASQIVAKHPDRMALITGMNLPMLIE</sequence>
<dbReference type="InterPro" id="IPR036662">
    <property type="entry name" value="PTS_EIIA_man-typ_sf"/>
</dbReference>
<evidence type="ECO:0000256" key="1">
    <source>
        <dbReference type="ARBA" id="ARBA00004496"/>
    </source>
</evidence>
<organism evidence="9 10">
    <name type="scientific">Candidatus Limosilactobacillus merdipullorum</name>
    <dbReference type="NCBI Taxonomy" id="2838653"/>
    <lineage>
        <taxon>Bacteria</taxon>
        <taxon>Bacillati</taxon>
        <taxon>Bacillota</taxon>
        <taxon>Bacilli</taxon>
        <taxon>Lactobacillales</taxon>
        <taxon>Lactobacillaceae</taxon>
        <taxon>Limosilactobacillus</taxon>
    </lineage>
</organism>
<dbReference type="Proteomes" id="UP000886878">
    <property type="component" value="Unassembled WGS sequence"/>
</dbReference>
<evidence type="ECO:0000256" key="4">
    <source>
        <dbReference type="ARBA" id="ARBA00022597"/>
    </source>
</evidence>
<evidence type="ECO:0000313" key="9">
    <source>
        <dbReference type="EMBL" id="HIW69764.1"/>
    </source>
</evidence>
<keyword evidence="3" id="KW-0963">Cytoplasm</keyword>
<keyword evidence="4 9" id="KW-0762">Sugar transport</keyword>
<comment type="caution">
    <text evidence="9">The sequence shown here is derived from an EMBL/GenBank/DDBJ whole genome shotgun (WGS) entry which is preliminary data.</text>
</comment>
<reference evidence="9" key="2">
    <citation type="submission" date="2021-04" db="EMBL/GenBank/DDBJ databases">
        <authorList>
            <person name="Gilroy R."/>
        </authorList>
    </citation>
    <scope>NUCLEOTIDE SEQUENCE</scope>
    <source>
        <strain evidence="9">ChiHejej3B27-2180</strain>
    </source>
</reference>
<evidence type="ECO:0000256" key="5">
    <source>
        <dbReference type="ARBA" id="ARBA00022679"/>
    </source>
</evidence>
<proteinExistence type="predicted"/>
<evidence type="ECO:0000256" key="3">
    <source>
        <dbReference type="ARBA" id="ARBA00022490"/>
    </source>
</evidence>
<gene>
    <name evidence="9" type="ORF">H9876_00030</name>
</gene>
<dbReference type="GO" id="GO:0016020">
    <property type="term" value="C:membrane"/>
    <property type="evidence" value="ECO:0007669"/>
    <property type="project" value="InterPro"/>
</dbReference>
<evidence type="ECO:0000313" key="10">
    <source>
        <dbReference type="Proteomes" id="UP000886878"/>
    </source>
</evidence>
<dbReference type="SUPFAM" id="SSF53062">
    <property type="entry name" value="PTS system fructose IIA component-like"/>
    <property type="match status" value="1"/>
</dbReference>
<keyword evidence="7" id="KW-0418">Kinase</keyword>
<keyword evidence="6" id="KW-0598">Phosphotransferase system</keyword>
<dbReference type="CDD" id="cd00006">
    <property type="entry name" value="PTS_IIA_man"/>
    <property type="match status" value="1"/>
</dbReference>
<dbReference type="PANTHER" id="PTHR33799:SF1">
    <property type="entry name" value="PTS SYSTEM MANNOSE-SPECIFIC EIIAB COMPONENT-RELATED"/>
    <property type="match status" value="1"/>
</dbReference>
<evidence type="ECO:0000256" key="6">
    <source>
        <dbReference type="ARBA" id="ARBA00022683"/>
    </source>
</evidence>
<reference evidence="9" key="1">
    <citation type="journal article" date="2021" name="PeerJ">
        <title>Extensive microbial diversity within the chicken gut microbiome revealed by metagenomics and culture.</title>
        <authorList>
            <person name="Gilroy R."/>
            <person name="Ravi A."/>
            <person name="Getino M."/>
            <person name="Pursley I."/>
            <person name="Horton D.L."/>
            <person name="Alikhan N.F."/>
            <person name="Baker D."/>
            <person name="Gharbi K."/>
            <person name="Hall N."/>
            <person name="Watson M."/>
            <person name="Adriaenssens E.M."/>
            <person name="Foster-Nyarko E."/>
            <person name="Jarju S."/>
            <person name="Secka A."/>
            <person name="Antonio M."/>
            <person name="Oren A."/>
            <person name="Chaudhuri R.R."/>
            <person name="La Ragione R."/>
            <person name="Hildebrand F."/>
            <person name="Pallen M.J."/>
        </authorList>
    </citation>
    <scope>NUCLEOTIDE SEQUENCE</scope>
    <source>
        <strain evidence="9">ChiHejej3B27-2180</strain>
    </source>
</reference>
<dbReference type="PROSITE" id="PS51096">
    <property type="entry name" value="PTS_EIIA_TYPE_4"/>
    <property type="match status" value="1"/>
</dbReference>
<dbReference type="Gene3D" id="3.40.50.510">
    <property type="entry name" value="Phosphotransferase system, mannose-type IIA component"/>
    <property type="match status" value="1"/>
</dbReference>